<dbReference type="SUPFAM" id="SSF102405">
    <property type="entry name" value="MCP/YpsA-like"/>
    <property type="match status" value="1"/>
</dbReference>
<dbReference type="OrthoDB" id="9801098at2"/>
<dbReference type="AlphaFoldDB" id="A0A1H2W5D8"/>
<comment type="similarity">
    <text evidence="1 2">Belongs to the LOG family.</text>
</comment>
<dbReference type="InterPro" id="IPR005269">
    <property type="entry name" value="LOG"/>
</dbReference>
<reference evidence="4" key="1">
    <citation type="submission" date="2016-10" db="EMBL/GenBank/DDBJ databases">
        <authorList>
            <person name="Varghese N."/>
            <person name="Submissions S."/>
        </authorList>
    </citation>
    <scope>NUCLEOTIDE SEQUENCE [LARGE SCALE GENOMIC DNA]</scope>
    <source>
        <strain evidence="4">DSM 23126</strain>
    </source>
</reference>
<dbReference type="GO" id="GO:0009691">
    <property type="term" value="P:cytokinin biosynthetic process"/>
    <property type="evidence" value="ECO:0007669"/>
    <property type="project" value="UniProtKB-UniRule"/>
</dbReference>
<keyword evidence="2" id="KW-0203">Cytokinin biosynthesis</keyword>
<keyword evidence="2" id="KW-0378">Hydrolase</keyword>
<dbReference type="PANTHER" id="PTHR31223">
    <property type="entry name" value="LOG FAMILY PROTEIN YJL055W"/>
    <property type="match status" value="1"/>
</dbReference>
<keyword evidence="4" id="KW-1185">Reference proteome</keyword>
<dbReference type="Proteomes" id="UP000199488">
    <property type="component" value="Unassembled WGS sequence"/>
</dbReference>
<gene>
    <name evidence="3" type="ORF">SAMN05421781_2256</name>
</gene>
<organism evidence="3 4">
    <name type="scientific">Marinococcus luteus</name>
    <dbReference type="NCBI Taxonomy" id="1122204"/>
    <lineage>
        <taxon>Bacteria</taxon>
        <taxon>Bacillati</taxon>
        <taxon>Bacillota</taxon>
        <taxon>Bacilli</taxon>
        <taxon>Bacillales</taxon>
        <taxon>Bacillaceae</taxon>
        <taxon>Marinococcus</taxon>
    </lineage>
</organism>
<dbReference type="Gene3D" id="3.40.50.450">
    <property type="match status" value="1"/>
</dbReference>
<dbReference type="Pfam" id="PF03641">
    <property type="entry name" value="Lysine_decarbox"/>
    <property type="match status" value="1"/>
</dbReference>
<dbReference type="RefSeq" id="WP_091615087.1">
    <property type="nucleotide sequence ID" value="NZ_FNNC01000005.1"/>
</dbReference>
<sequence>MKSIAVFCGSRLGSDPVYKDSASALGREIASSGRTLVYGGSNVGMMGRLADAALEAGGEVIGVIPDKLVEREIAHPSLSNLYKVSTMHERKAKMAELADGFIALPGGPGTLEEFFEMFTWAQIGVHQKPCALLNIHHYYDHLLQFFNHMEQEQFLPGGHRDKIIVSDSPKELLQQLSENPGFEKKLYE</sequence>
<evidence type="ECO:0000313" key="3">
    <source>
        <dbReference type="EMBL" id="SDW75464.1"/>
    </source>
</evidence>
<name>A0A1H2W5D8_9BACI</name>
<dbReference type="EC" id="3.2.2.n1" evidence="2"/>
<accession>A0A1H2W5D8</accession>
<evidence type="ECO:0000313" key="4">
    <source>
        <dbReference type="Proteomes" id="UP000199488"/>
    </source>
</evidence>
<dbReference type="STRING" id="1122204.SAMN05421781_2256"/>
<evidence type="ECO:0000256" key="1">
    <source>
        <dbReference type="ARBA" id="ARBA00006763"/>
    </source>
</evidence>
<dbReference type="NCBIfam" id="TIGR00730">
    <property type="entry name" value="Rossman fold protein, TIGR00730 family"/>
    <property type="match status" value="1"/>
</dbReference>
<dbReference type="GO" id="GO:0016799">
    <property type="term" value="F:hydrolase activity, hydrolyzing N-glycosyl compounds"/>
    <property type="evidence" value="ECO:0007669"/>
    <property type="project" value="TreeGrafter"/>
</dbReference>
<dbReference type="InterPro" id="IPR031100">
    <property type="entry name" value="LOG_fam"/>
</dbReference>
<dbReference type="EMBL" id="FNNC01000005">
    <property type="protein sequence ID" value="SDW75464.1"/>
    <property type="molecule type" value="Genomic_DNA"/>
</dbReference>
<protein>
    <recommendedName>
        <fullName evidence="2">Cytokinin riboside 5'-monophosphate phosphoribohydrolase</fullName>
        <ecNumber evidence="2">3.2.2.n1</ecNumber>
    </recommendedName>
</protein>
<evidence type="ECO:0000256" key="2">
    <source>
        <dbReference type="RuleBase" id="RU363015"/>
    </source>
</evidence>
<proteinExistence type="inferred from homology"/>
<dbReference type="GO" id="GO:0005829">
    <property type="term" value="C:cytosol"/>
    <property type="evidence" value="ECO:0007669"/>
    <property type="project" value="TreeGrafter"/>
</dbReference>
<dbReference type="PANTHER" id="PTHR31223:SF70">
    <property type="entry name" value="LOG FAMILY PROTEIN YJL055W"/>
    <property type="match status" value="1"/>
</dbReference>